<evidence type="ECO:0000256" key="2">
    <source>
        <dbReference type="ARBA" id="ARBA00022692"/>
    </source>
</evidence>
<evidence type="ECO:0000256" key="4">
    <source>
        <dbReference type="ARBA" id="ARBA00023136"/>
    </source>
</evidence>
<reference evidence="7" key="1">
    <citation type="submission" date="2021-10" db="EMBL/GenBank/DDBJ databases">
        <title>De novo Genome Assembly of Clathrus columnatus (Basidiomycota, Fungi) Using Illumina and Nanopore Sequence Data.</title>
        <authorList>
            <person name="Ogiso-Tanaka E."/>
            <person name="Itagaki H."/>
            <person name="Hosoya T."/>
            <person name="Hosaka K."/>
        </authorList>
    </citation>
    <scope>NUCLEOTIDE SEQUENCE</scope>
    <source>
        <strain evidence="7">MO-923</strain>
    </source>
</reference>
<keyword evidence="3 6" id="KW-1133">Transmembrane helix</keyword>
<feature type="region of interest" description="Disordered" evidence="5">
    <location>
        <begin position="319"/>
        <end position="338"/>
    </location>
</feature>
<protein>
    <submittedName>
        <fullName evidence="7">Uncharacterized protein</fullName>
    </submittedName>
</protein>
<evidence type="ECO:0000256" key="3">
    <source>
        <dbReference type="ARBA" id="ARBA00022989"/>
    </source>
</evidence>
<keyword evidence="8" id="KW-1185">Reference proteome</keyword>
<feature type="compositionally biased region" description="Basic residues" evidence="5">
    <location>
        <begin position="202"/>
        <end position="212"/>
    </location>
</feature>
<organism evidence="7 8">
    <name type="scientific">Clathrus columnatus</name>
    <dbReference type="NCBI Taxonomy" id="1419009"/>
    <lineage>
        <taxon>Eukaryota</taxon>
        <taxon>Fungi</taxon>
        <taxon>Dikarya</taxon>
        <taxon>Basidiomycota</taxon>
        <taxon>Agaricomycotina</taxon>
        <taxon>Agaricomycetes</taxon>
        <taxon>Phallomycetidae</taxon>
        <taxon>Phallales</taxon>
        <taxon>Clathraceae</taxon>
        <taxon>Clathrus</taxon>
    </lineage>
</organism>
<dbReference type="Gene3D" id="1.20.1510.10">
    <property type="entry name" value="Cation efflux protein transmembrane domain"/>
    <property type="match status" value="1"/>
</dbReference>
<dbReference type="GO" id="GO:0016020">
    <property type="term" value="C:membrane"/>
    <property type="evidence" value="ECO:0007669"/>
    <property type="project" value="UniProtKB-SubCell"/>
</dbReference>
<gene>
    <name evidence="7" type="ORF">Clacol_008896</name>
</gene>
<evidence type="ECO:0000256" key="6">
    <source>
        <dbReference type="SAM" id="Phobius"/>
    </source>
</evidence>
<evidence type="ECO:0000313" key="7">
    <source>
        <dbReference type="EMBL" id="GJJ14630.1"/>
    </source>
</evidence>
<feature type="compositionally biased region" description="Low complexity" evidence="5">
    <location>
        <begin position="322"/>
        <end position="338"/>
    </location>
</feature>
<proteinExistence type="predicted"/>
<feature type="transmembrane region" description="Helical" evidence="6">
    <location>
        <begin position="588"/>
        <end position="613"/>
    </location>
</feature>
<accession>A0AAV5AP70</accession>
<dbReference type="EMBL" id="BPWL01000010">
    <property type="protein sequence ID" value="GJJ14630.1"/>
    <property type="molecule type" value="Genomic_DNA"/>
</dbReference>
<evidence type="ECO:0000256" key="5">
    <source>
        <dbReference type="SAM" id="MobiDB-lite"/>
    </source>
</evidence>
<comment type="caution">
    <text evidence="7">The sequence shown here is derived from an EMBL/GenBank/DDBJ whole genome shotgun (WGS) entry which is preliminary data.</text>
</comment>
<feature type="compositionally biased region" description="Low complexity" evidence="5">
    <location>
        <begin position="122"/>
        <end position="190"/>
    </location>
</feature>
<feature type="transmembrane region" description="Helical" evidence="6">
    <location>
        <begin position="558"/>
        <end position="576"/>
    </location>
</feature>
<evidence type="ECO:0000313" key="8">
    <source>
        <dbReference type="Proteomes" id="UP001050691"/>
    </source>
</evidence>
<feature type="compositionally biased region" description="Pro residues" evidence="5">
    <location>
        <begin position="93"/>
        <end position="105"/>
    </location>
</feature>
<dbReference type="Proteomes" id="UP001050691">
    <property type="component" value="Unassembled WGS sequence"/>
</dbReference>
<feature type="region of interest" description="Disordered" evidence="5">
    <location>
        <begin position="63"/>
        <end position="230"/>
    </location>
</feature>
<feature type="compositionally biased region" description="Polar residues" evidence="5">
    <location>
        <begin position="79"/>
        <end position="90"/>
    </location>
</feature>
<feature type="region of interest" description="Disordered" evidence="5">
    <location>
        <begin position="262"/>
        <end position="300"/>
    </location>
</feature>
<dbReference type="InterPro" id="IPR027469">
    <property type="entry name" value="Cation_efflux_TMD_sf"/>
</dbReference>
<comment type="subcellular location">
    <subcellularLocation>
        <location evidence="1">Membrane</location>
        <topology evidence="1">Multi-pass membrane protein</topology>
    </subcellularLocation>
</comment>
<keyword evidence="4 6" id="KW-0472">Membrane</keyword>
<name>A0AAV5AP70_9AGAM</name>
<keyword evidence="2 6" id="KW-0812">Transmembrane</keyword>
<sequence length="731" mass="79194">MTAQRSLLVSQFLPPRVLSTSACMLWDYDDHVVALSDMSSVNSLHRRKSSRENDGQLVVTITEPTTPLTVDREDDVQDRLSSSSLRKPTISTPDPPSGVPFPSPPRQRVLSTPSHPIPPMYSPVSSLSSHRNSLSSANAPNLSQYRNSSSHNRSPSTSSYYSPGPSPLSTTFPLLPDANSSTTPAPVAHRPAPPPPPSSTSSKRHNHNRIHSRNLSVYFPRPGVGPPSIAEDGIQEAELDAAPTPAPDILLKTDVPFQKGRELSSSFSFGGRKAENGDTTTNGRSPAAEAPLRASRRGHHHKHSLSHNFFSFMEPEPSPDVSFSSGAPTPAPTSASFSTPSSSAALWAARTPSPQSGVEVTKLKIQPPRDSPSLFTSTSASALAQFLLGAFLWMQGQETGSLSCTGLGYWVVFDAFGIALGKVLPQRLAASPLDTYGNARVETLAMFAQSIYLIFASVYVCKEAVEHALLSHDHHGHGHHHHRGDEFEEDYGIDFPILLILTALGTLLASSVNFDNNANIVGATSNRLPSLNSFFEPDQHISTSEPSRTAIGRASSNPYTVLPFAMGLFIIGIWALGNTSYHRQADLLLAFVMAVLTFWASYPAVVALGKVLLQTAPDRSKNIRGKSNMRSDGRMEGFLRVMREFERHPQIFHLPPPHIWQLTPSIISSSSSSFSDTDTSGRLSTLIVTLELHISQDLDDESTLKLTKWAWERCMGVLGGAAEVTVGIVRG</sequence>
<evidence type="ECO:0000256" key="1">
    <source>
        <dbReference type="ARBA" id="ARBA00004141"/>
    </source>
</evidence>
<dbReference type="AlphaFoldDB" id="A0AAV5AP70"/>